<dbReference type="EMBL" id="FXBM01000003">
    <property type="protein sequence ID" value="SMH48823.1"/>
    <property type="molecule type" value="Genomic_DNA"/>
</dbReference>
<dbReference type="Proteomes" id="UP000193711">
    <property type="component" value="Unassembled WGS sequence"/>
</dbReference>
<dbReference type="AlphaFoldDB" id="A0A1X7PC79"/>
<reference evidence="3" key="1">
    <citation type="submission" date="2017-04" db="EMBL/GenBank/DDBJ databases">
        <authorList>
            <person name="Varghese N."/>
            <person name="Submissions S."/>
        </authorList>
    </citation>
    <scope>NUCLEOTIDE SEQUENCE [LARGE SCALE GENOMIC DNA]</scope>
    <source>
        <strain evidence="3">VKM Ac-2121</strain>
    </source>
</reference>
<accession>A0A1X7PC79</accession>
<dbReference type="RefSeq" id="WP_085477544.1">
    <property type="nucleotide sequence ID" value="NZ_FXBM01000003.1"/>
</dbReference>
<organism evidence="2 3">
    <name type="scientific">Rathayibacter oskolensis</name>
    <dbReference type="NCBI Taxonomy" id="1891671"/>
    <lineage>
        <taxon>Bacteria</taxon>
        <taxon>Bacillati</taxon>
        <taxon>Actinomycetota</taxon>
        <taxon>Actinomycetes</taxon>
        <taxon>Micrococcales</taxon>
        <taxon>Microbacteriaceae</taxon>
        <taxon>Rathayibacter</taxon>
    </lineage>
</organism>
<proteinExistence type="predicted"/>
<evidence type="ECO:0000313" key="3">
    <source>
        <dbReference type="Proteomes" id="UP000193711"/>
    </source>
</evidence>
<protein>
    <submittedName>
        <fullName evidence="2">Uncharacterized protein</fullName>
    </submittedName>
</protein>
<dbReference type="STRING" id="1891671.SAMN06295885_3128"/>
<name>A0A1X7PC79_9MICO</name>
<gene>
    <name evidence="2" type="ORF">SAMN06295885_3128</name>
</gene>
<dbReference type="OrthoDB" id="5119511at2"/>
<evidence type="ECO:0000256" key="1">
    <source>
        <dbReference type="SAM" id="MobiDB-lite"/>
    </source>
</evidence>
<sequence length="120" mass="13029">MKTLRYLGGSLVIGDAVAHSVLAYARDLARVRSSDTVVIHGLTADGADDEAEMLIGPASQLVTESAEGPESLPGDDAVVAELEARRGRLVSHPIRMEDQQVAQEREWYEEWPTDASSRPD</sequence>
<keyword evidence="3" id="KW-1185">Reference proteome</keyword>
<feature type="region of interest" description="Disordered" evidence="1">
    <location>
        <begin position="101"/>
        <end position="120"/>
    </location>
</feature>
<evidence type="ECO:0000313" key="2">
    <source>
        <dbReference type="EMBL" id="SMH48823.1"/>
    </source>
</evidence>